<reference evidence="2 3" key="2">
    <citation type="submission" date="2017-10" db="EMBL/GenBank/DDBJ databases">
        <authorList>
            <person name="Banno H."/>
            <person name="Chua N.-H."/>
        </authorList>
    </citation>
    <scope>NUCLEOTIDE SEQUENCE [LARGE SCALE GENOMIC DNA]</scope>
    <source>
        <strain evidence="2 3">JK623</strain>
    </source>
</reference>
<dbReference type="Proteomes" id="UP000224563">
    <property type="component" value="Unassembled WGS sequence"/>
</dbReference>
<dbReference type="PROSITE" id="PS51746">
    <property type="entry name" value="PPM_2"/>
    <property type="match status" value="1"/>
</dbReference>
<dbReference type="InterPro" id="IPR001932">
    <property type="entry name" value="PPM-type_phosphatase-like_dom"/>
</dbReference>
<comment type="caution">
    <text evidence="2">The sequence shown here is derived from an EMBL/GenBank/DDBJ whole genome shotgun (WGS) entry which is preliminary data.</text>
</comment>
<evidence type="ECO:0000313" key="2">
    <source>
        <dbReference type="EMBL" id="PHU36954.1"/>
    </source>
</evidence>
<dbReference type="SMART" id="SM00332">
    <property type="entry name" value="PP2Cc"/>
    <property type="match status" value="1"/>
</dbReference>
<gene>
    <name evidence="2" type="ORF">CSX02_10665</name>
</gene>
<dbReference type="RefSeq" id="WP_031543457.1">
    <property type="nucleotide sequence ID" value="NZ_JANSWH010000028.1"/>
</dbReference>
<sequence length="239" mass="26548">MYSYSVTDTGMAREMNQDYCFAYDNPVGNLPNLYIVADGMGGHKAGEYASRYTVERICASVVRCKQTEPVEILKEAITRANQILASESEQDEEKAGMGTTLVIATIDNGHAFVANVGDSRLYHISDTIRQVTKDHSLVQEMVRVGELNEEEAKDHMNKNIITRAIGVSETVEPDFFEIDVKKKEQLLLCSDGLTNMVDDDEILDIIKSHKSLEEEAKALVTEANKNGGRDNITALLIEI</sequence>
<dbReference type="SMART" id="SM00331">
    <property type="entry name" value="PP2C_SIG"/>
    <property type="match status" value="1"/>
</dbReference>
<keyword evidence="3" id="KW-1185">Reference proteome</keyword>
<dbReference type="InterPro" id="IPR015655">
    <property type="entry name" value="PP2C"/>
</dbReference>
<evidence type="ECO:0000313" key="3">
    <source>
        <dbReference type="Proteomes" id="UP000224563"/>
    </source>
</evidence>
<evidence type="ECO:0000259" key="1">
    <source>
        <dbReference type="PROSITE" id="PS51746"/>
    </source>
</evidence>
<name>A0A2G3E128_9FIRM</name>
<accession>A0A2G3E128</accession>
<reference evidence="2 3" key="1">
    <citation type="submission" date="2017-10" db="EMBL/GenBank/DDBJ databases">
        <title>Resolving the taxonomy of Roseburia spp., Eubacterium rectale and Agathobacter spp. through phylogenomic analysis.</title>
        <authorList>
            <person name="Sheridan P.O."/>
            <person name="Walker A.W."/>
            <person name="Duncan S.H."/>
            <person name="Scott K.P."/>
            <person name="Toole P.W.O."/>
            <person name="Luis P."/>
            <person name="Flint H.J."/>
        </authorList>
    </citation>
    <scope>NUCLEOTIDE SEQUENCE [LARGE SCALE GENOMIC DNA]</scope>
    <source>
        <strain evidence="2 3">JK623</strain>
    </source>
</reference>
<dbReference type="NCBIfam" id="NF033484">
    <property type="entry name" value="Stp1_PP2C_phos"/>
    <property type="match status" value="1"/>
</dbReference>
<protein>
    <submittedName>
        <fullName evidence="2">Serine/threonine-protein phosphatase</fullName>
    </submittedName>
</protein>
<dbReference type="EMBL" id="PDYG01000100">
    <property type="protein sequence ID" value="PHU36954.1"/>
    <property type="molecule type" value="Genomic_DNA"/>
</dbReference>
<dbReference type="GO" id="GO:0004722">
    <property type="term" value="F:protein serine/threonine phosphatase activity"/>
    <property type="evidence" value="ECO:0007669"/>
    <property type="project" value="InterPro"/>
</dbReference>
<dbReference type="PANTHER" id="PTHR47992">
    <property type="entry name" value="PROTEIN PHOSPHATASE"/>
    <property type="match status" value="1"/>
</dbReference>
<feature type="domain" description="PPM-type phosphatase" evidence="1">
    <location>
        <begin position="2"/>
        <end position="239"/>
    </location>
</feature>
<dbReference type="CDD" id="cd00143">
    <property type="entry name" value="PP2Cc"/>
    <property type="match status" value="1"/>
</dbReference>
<proteinExistence type="predicted"/>
<dbReference type="Gene3D" id="3.60.40.10">
    <property type="entry name" value="PPM-type phosphatase domain"/>
    <property type="match status" value="1"/>
</dbReference>
<dbReference type="Pfam" id="PF00481">
    <property type="entry name" value="PP2C"/>
    <property type="match status" value="1"/>
</dbReference>
<dbReference type="AlphaFoldDB" id="A0A2G3E128"/>
<dbReference type="InterPro" id="IPR036457">
    <property type="entry name" value="PPM-type-like_dom_sf"/>
</dbReference>
<organism evidence="2 3">
    <name type="scientific">Agathobacter ruminis</name>
    <dbReference type="NCBI Taxonomy" id="1712665"/>
    <lineage>
        <taxon>Bacteria</taxon>
        <taxon>Bacillati</taxon>
        <taxon>Bacillota</taxon>
        <taxon>Clostridia</taxon>
        <taxon>Lachnospirales</taxon>
        <taxon>Lachnospiraceae</taxon>
        <taxon>Agathobacter</taxon>
    </lineage>
</organism>
<dbReference type="SUPFAM" id="SSF81606">
    <property type="entry name" value="PP2C-like"/>
    <property type="match status" value="1"/>
</dbReference>